<feature type="domain" description="Winged helix-turn helix" evidence="1">
    <location>
        <begin position="105"/>
        <end position="159"/>
    </location>
</feature>
<accession>A0ABM6D2C0</accession>
<dbReference type="InterPro" id="IPR025959">
    <property type="entry name" value="Winged_HTH_dom"/>
</dbReference>
<dbReference type="EMBL" id="CP016534">
    <property type="protein sequence ID" value="ANU09610.1"/>
    <property type="molecule type" value="Genomic_DNA"/>
</dbReference>
<organism evidence="2 3">
    <name type="scientific">Planococcus antarcticus DSM 14505</name>
    <dbReference type="NCBI Taxonomy" id="1185653"/>
    <lineage>
        <taxon>Bacteria</taxon>
        <taxon>Bacillati</taxon>
        <taxon>Bacillota</taxon>
        <taxon>Bacilli</taxon>
        <taxon>Bacillales</taxon>
        <taxon>Caryophanaceae</taxon>
        <taxon>Planococcus</taxon>
    </lineage>
</organism>
<dbReference type="SUPFAM" id="SSF46689">
    <property type="entry name" value="Homeodomain-like"/>
    <property type="match status" value="1"/>
</dbReference>
<sequence>MEKEAQIQELIEAMNQTHDRRMYERYLAVKLILQGKTQKEAAEIIGRNEHTVGKYIAGYQASGLEGLVRRTAPGREPKLKFEQLRELKEIIAYQTPVDCGFPARANWTLSLAVQLINVKWNESYTLKGASRLLHSLGLSYTRPTYTLKKADPVKQEKFRVQTFPALKKN</sequence>
<reference evidence="2" key="1">
    <citation type="submission" date="2016-10" db="EMBL/GenBank/DDBJ databases">
        <authorList>
            <person name="See-Too W.S."/>
        </authorList>
    </citation>
    <scope>NUCLEOTIDE SEQUENCE</scope>
    <source>
        <strain evidence="2">DSM 14505</strain>
    </source>
</reference>
<proteinExistence type="predicted"/>
<dbReference type="InterPro" id="IPR009057">
    <property type="entry name" value="Homeodomain-like_sf"/>
</dbReference>
<dbReference type="Proteomes" id="UP000092661">
    <property type="component" value="Chromosome"/>
</dbReference>
<evidence type="ECO:0000313" key="3">
    <source>
        <dbReference type="Proteomes" id="UP000092661"/>
    </source>
</evidence>
<evidence type="ECO:0000313" key="2">
    <source>
        <dbReference type="EMBL" id="ANU09610.1"/>
    </source>
</evidence>
<dbReference type="Pfam" id="PF13384">
    <property type="entry name" value="HTH_23"/>
    <property type="match status" value="1"/>
</dbReference>
<protein>
    <submittedName>
        <fullName evidence="2">Transposase</fullName>
    </submittedName>
</protein>
<keyword evidence="3" id="KW-1185">Reference proteome</keyword>
<gene>
    <name evidence="2" type="ORF">BBH88_04510</name>
</gene>
<dbReference type="Pfam" id="PF13592">
    <property type="entry name" value="HTH_33"/>
    <property type="match status" value="1"/>
</dbReference>
<name>A0ABM6D2C0_9BACL</name>
<evidence type="ECO:0000259" key="1">
    <source>
        <dbReference type="Pfam" id="PF13592"/>
    </source>
</evidence>